<dbReference type="AlphaFoldDB" id="A0A6J7ED03"/>
<reference evidence="2" key="1">
    <citation type="submission" date="2020-05" db="EMBL/GenBank/DDBJ databases">
        <authorList>
            <person name="Chiriac C."/>
            <person name="Salcher M."/>
            <person name="Ghai R."/>
            <person name="Kavagutti S V."/>
        </authorList>
    </citation>
    <scope>NUCLEOTIDE SEQUENCE</scope>
</reference>
<gene>
    <name evidence="2" type="ORF">UFOPK3401_01454</name>
</gene>
<organism evidence="2">
    <name type="scientific">freshwater metagenome</name>
    <dbReference type="NCBI Taxonomy" id="449393"/>
    <lineage>
        <taxon>unclassified sequences</taxon>
        <taxon>metagenomes</taxon>
        <taxon>ecological metagenomes</taxon>
    </lineage>
</organism>
<feature type="region of interest" description="Disordered" evidence="1">
    <location>
        <begin position="151"/>
        <end position="181"/>
    </location>
</feature>
<dbReference type="EMBL" id="CAFBLM010000102">
    <property type="protein sequence ID" value="CAB4881117.1"/>
    <property type="molecule type" value="Genomic_DNA"/>
</dbReference>
<sequence>MLDGSAKVTGSFNSDRVTMHVETLSHHRGCPLSCITQIGDRQASFKIFLLFVAEIEIGINQVSKFAVHVIGKHPKHDPNLRSSEPTTWRGDHGLGQVAHQNPQFLIEIDNRESRSAQNRVTEEADRLNGHIFSLLGLKCLIYALAGRCSGKHPEIRSGSSDQCAPRRSRMPYGPNAPLEPA</sequence>
<evidence type="ECO:0000313" key="2">
    <source>
        <dbReference type="EMBL" id="CAB4881117.1"/>
    </source>
</evidence>
<name>A0A6J7ED03_9ZZZZ</name>
<accession>A0A6J7ED03</accession>
<evidence type="ECO:0000256" key="1">
    <source>
        <dbReference type="SAM" id="MobiDB-lite"/>
    </source>
</evidence>
<proteinExistence type="predicted"/>
<protein>
    <submittedName>
        <fullName evidence="2">Unannotated protein</fullName>
    </submittedName>
</protein>